<feature type="transmembrane region" description="Helical" evidence="1">
    <location>
        <begin position="96"/>
        <end position="114"/>
    </location>
</feature>
<accession>A0A511YXM7</accession>
<dbReference type="Proteomes" id="UP000321484">
    <property type="component" value="Unassembled WGS sequence"/>
</dbReference>
<dbReference type="PROSITE" id="PS51257">
    <property type="entry name" value="PROKAR_LIPOPROTEIN"/>
    <property type="match status" value="1"/>
</dbReference>
<evidence type="ECO:0000313" key="3">
    <source>
        <dbReference type="Proteomes" id="UP000321484"/>
    </source>
</evidence>
<sequence length="208" mass="21508">MTAKRGRLATAGWVATFVACVALANWAIIHIGADNGDGGPRTLPLGFGLHAPSGVIFAGAVLTVRDMIHERLGTLGVLAVIAASAPVTALTSTRSLAIASVVTFAIAEIADLLIYERMRHRRRIRAVVVSNAASGVLDSVIFLAIAFGTEAAITGAPGMAIGKVGASVLTLALVEILRTLVIPRRAVGTEANERGAEAEPSRAERAVR</sequence>
<feature type="transmembrane region" description="Helical" evidence="1">
    <location>
        <begin position="72"/>
        <end position="90"/>
    </location>
</feature>
<keyword evidence="1" id="KW-0812">Transmembrane</keyword>
<keyword evidence="3" id="KW-1185">Reference proteome</keyword>
<feature type="transmembrane region" description="Helical" evidence="1">
    <location>
        <begin position="12"/>
        <end position="33"/>
    </location>
</feature>
<name>A0A511YXM7_9CELL</name>
<keyword evidence="1" id="KW-0472">Membrane</keyword>
<dbReference type="RefSeq" id="WP_052113418.1">
    <property type="nucleotide sequence ID" value="NZ_BJYK01000004.1"/>
</dbReference>
<gene>
    <name evidence="2" type="ORF">AFE02nite_16300</name>
</gene>
<organism evidence="2 3">
    <name type="scientific">Actinotalea fermentans</name>
    <dbReference type="NCBI Taxonomy" id="43671"/>
    <lineage>
        <taxon>Bacteria</taxon>
        <taxon>Bacillati</taxon>
        <taxon>Actinomycetota</taxon>
        <taxon>Actinomycetes</taxon>
        <taxon>Micrococcales</taxon>
        <taxon>Cellulomonadaceae</taxon>
        <taxon>Actinotalea</taxon>
    </lineage>
</organism>
<dbReference type="Pfam" id="PF02592">
    <property type="entry name" value="Vut_1"/>
    <property type="match status" value="1"/>
</dbReference>
<proteinExistence type="predicted"/>
<protein>
    <recommendedName>
        <fullName evidence="4">VUT family protein</fullName>
    </recommendedName>
</protein>
<feature type="transmembrane region" description="Helical" evidence="1">
    <location>
        <begin position="126"/>
        <end position="147"/>
    </location>
</feature>
<evidence type="ECO:0000256" key="1">
    <source>
        <dbReference type="SAM" id="Phobius"/>
    </source>
</evidence>
<comment type="caution">
    <text evidence="2">The sequence shown here is derived from an EMBL/GenBank/DDBJ whole genome shotgun (WGS) entry which is preliminary data.</text>
</comment>
<dbReference type="InterPro" id="IPR003744">
    <property type="entry name" value="YhhQ"/>
</dbReference>
<dbReference type="EMBL" id="BJYK01000004">
    <property type="protein sequence ID" value="GEN79896.1"/>
    <property type="molecule type" value="Genomic_DNA"/>
</dbReference>
<evidence type="ECO:0008006" key="4">
    <source>
        <dbReference type="Google" id="ProtNLM"/>
    </source>
</evidence>
<dbReference type="AlphaFoldDB" id="A0A511YXM7"/>
<feature type="transmembrane region" description="Helical" evidence="1">
    <location>
        <begin position="45"/>
        <end position="65"/>
    </location>
</feature>
<feature type="transmembrane region" description="Helical" evidence="1">
    <location>
        <begin position="159"/>
        <end position="177"/>
    </location>
</feature>
<evidence type="ECO:0000313" key="2">
    <source>
        <dbReference type="EMBL" id="GEN79896.1"/>
    </source>
</evidence>
<reference evidence="2 3" key="1">
    <citation type="submission" date="2019-07" db="EMBL/GenBank/DDBJ databases">
        <title>Whole genome shotgun sequence of Actinotalea fermentans NBRC 105374.</title>
        <authorList>
            <person name="Hosoyama A."/>
            <person name="Uohara A."/>
            <person name="Ohji S."/>
            <person name="Ichikawa N."/>
        </authorList>
    </citation>
    <scope>NUCLEOTIDE SEQUENCE [LARGE SCALE GENOMIC DNA]</scope>
    <source>
        <strain evidence="2 3">NBRC 105374</strain>
    </source>
</reference>
<keyword evidence="1" id="KW-1133">Transmembrane helix</keyword>